<dbReference type="EMBL" id="SNYR01000002">
    <property type="protein sequence ID" value="TDQ64272.1"/>
    <property type="molecule type" value="Genomic_DNA"/>
</dbReference>
<proteinExistence type="predicted"/>
<dbReference type="Proteomes" id="UP000295391">
    <property type="component" value="Unassembled WGS sequence"/>
</dbReference>
<gene>
    <name evidence="5" type="ORF">ATL17_2288</name>
</gene>
<dbReference type="SMART" id="SM00342">
    <property type="entry name" value="HTH_ARAC"/>
    <property type="match status" value="1"/>
</dbReference>
<dbReference type="Pfam" id="PF12625">
    <property type="entry name" value="Arabinose_bd"/>
    <property type="match status" value="1"/>
</dbReference>
<accession>A0A4R6VPS0</accession>
<feature type="domain" description="HTH araC/xylS-type" evidence="4">
    <location>
        <begin position="256"/>
        <end position="336"/>
    </location>
</feature>
<dbReference type="Pfam" id="PF12833">
    <property type="entry name" value="HTH_18"/>
    <property type="match status" value="1"/>
</dbReference>
<dbReference type="InterPro" id="IPR032687">
    <property type="entry name" value="AraC-type_N"/>
</dbReference>
<keyword evidence="2" id="KW-0238">DNA-binding</keyword>
<dbReference type="PRINTS" id="PR00032">
    <property type="entry name" value="HTHARAC"/>
</dbReference>
<dbReference type="SUPFAM" id="SSF46689">
    <property type="entry name" value="Homeodomain-like"/>
    <property type="match status" value="1"/>
</dbReference>
<dbReference type="PANTHER" id="PTHR47894">
    <property type="entry name" value="HTH-TYPE TRANSCRIPTIONAL REGULATOR GADX"/>
    <property type="match status" value="1"/>
</dbReference>
<dbReference type="AlphaFoldDB" id="A0A4R6VPS0"/>
<organism evidence="5 6">
    <name type="scientific">Maritalea mobilis</name>
    <dbReference type="NCBI Taxonomy" id="483324"/>
    <lineage>
        <taxon>Bacteria</taxon>
        <taxon>Pseudomonadati</taxon>
        <taxon>Pseudomonadota</taxon>
        <taxon>Alphaproteobacteria</taxon>
        <taxon>Hyphomicrobiales</taxon>
        <taxon>Devosiaceae</taxon>
        <taxon>Maritalea</taxon>
    </lineage>
</organism>
<dbReference type="PROSITE" id="PS01124">
    <property type="entry name" value="HTH_ARAC_FAMILY_2"/>
    <property type="match status" value="1"/>
</dbReference>
<keyword evidence="3" id="KW-0804">Transcription</keyword>
<evidence type="ECO:0000256" key="3">
    <source>
        <dbReference type="ARBA" id="ARBA00023163"/>
    </source>
</evidence>
<dbReference type="InterPro" id="IPR018060">
    <property type="entry name" value="HTH_AraC"/>
</dbReference>
<dbReference type="OrthoDB" id="9805730at2"/>
<name>A0A4R6VPS0_9HYPH</name>
<comment type="caution">
    <text evidence="5">The sequence shown here is derived from an EMBL/GenBank/DDBJ whole genome shotgun (WGS) entry which is preliminary data.</text>
</comment>
<dbReference type="GO" id="GO:0000976">
    <property type="term" value="F:transcription cis-regulatory region binding"/>
    <property type="evidence" value="ECO:0007669"/>
    <property type="project" value="TreeGrafter"/>
</dbReference>
<dbReference type="GO" id="GO:0003700">
    <property type="term" value="F:DNA-binding transcription factor activity"/>
    <property type="evidence" value="ECO:0007669"/>
    <property type="project" value="InterPro"/>
</dbReference>
<dbReference type="GO" id="GO:0005829">
    <property type="term" value="C:cytosol"/>
    <property type="evidence" value="ECO:0007669"/>
    <property type="project" value="TreeGrafter"/>
</dbReference>
<evidence type="ECO:0000256" key="1">
    <source>
        <dbReference type="ARBA" id="ARBA00023015"/>
    </source>
</evidence>
<evidence type="ECO:0000256" key="2">
    <source>
        <dbReference type="ARBA" id="ARBA00023125"/>
    </source>
</evidence>
<reference evidence="5 6" key="1">
    <citation type="submission" date="2019-03" db="EMBL/GenBank/DDBJ databases">
        <title>Genomic Encyclopedia of Type Strains, Phase III (KMG-III): the genomes of soil and plant-associated and newly described type strains.</title>
        <authorList>
            <person name="Whitman W."/>
        </authorList>
    </citation>
    <scope>NUCLEOTIDE SEQUENCE [LARGE SCALE GENOMIC DNA]</scope>
    <source>
        <strain evidence="5 6">CGMCC 1.7002</strain>
    </source>
</reference>
<sequence length="337" mass="37604">MAHSTVSAGLAAGLLAYAQSRGTDAANLRAKVGLTDKDLIDPDARVSLRQYLALIHHAQIATKDPAFALHWGEDVGMADISILGLIMNAAPTMGIAFQQLQRYGRLAMEINDPTGSPRFELYQQDDRLFMVYEGTTVQNVPELVENAFVRLTCGPRQFLTAPHILSVYFTHAAPSYQHEYERIFECPVHFDAKWNAMELHPEVASWTVAQSPEYMSKLLQEKAEQLLSNMSAQQSVRGQVEQALLPLLHLGNPGADQVAAQLGMSRQTLFRYLKNEGTAYRQVLEDLRHTSAISHLKSQTLSIGEIAYLLGFSDLAAFSRAFKRWTGQSPRDFRQNL</sequence>
<evidence type="ECO:0000313" key="5">
    <source>
        <dbReference type="EMBL" id="TDQ64272.1"/>
    </source>
</evidence>
<evidence type="ECO:0000313" key="6">
    <source>
        <dbReference type="Proteomes" id="UP000295391"/>
    </source>
</evidence>
<evidence type="ECO:0000259" key="4">
    <source>
        <dbReference type="PROSITE" id="PS01124"/>
    </source>
</evidence>
<dbReference type="InterPro" id="IPR009057">
    <property type="entry name" value="Homeodomain-like_sf"/>
</dbReference>
<dbReference type="PANTHER" id="PTHR47894:SF1">
    <property type="entry name" value="HTH-TYPE TRANSCRIPTIONAL REGULATOR VQSM"/>
    <property type="match status" value="1"/>
</dbReference>
<dbReference type="Gene3D" id="1.10.10.60">
    <property type="entry name" value="Homeodomain-like"/>
    <property type="match status" value="1"/>
</dbReference>
<protein>
    <submittedName>
        <fullName evidence="5">AraC family transcriptional regulator</fullName>
    </submittedName>
</protein>
<dbReference type="RefSeq" id="WP_133572886.1">
    <property type="nucleotide sequence ID" value="NZ_SNYR01000002.1"/>
</dbReference>
<keyword evidence="6" id="KW-1185">Reference proteome</keyword>
<keyword evidence="1" id="KW-0805">Transcription regulation</keyword>
<dbReference type="InterPro" id="IPR020449">
    <property type="entry name" value="Tscrpt_reg_AraC-type_HTH"/>
</dbReference>